<comment type="similarity">
    <text evidence="1">Belongs to the sulfatase family.</text>
</comment>
<keyword evidence="2" id="KW-0378">Hydrolase</keyword>
<dbReference type="PANTHER" id="PTHR42693">
    <property type="entry name" value="ARYLSULFATASE FAMILY MEMBER"/>
    <property type="match status" value="1"/>
</dbReference>
<dbReference type="InterPro" id="IPR050738">
    <property type="entry name" value="Sulfatase"/>
</dbReference>
<proteinExistence type="inferred from homology"/>
<dbReference type="Pfam" id="PF16347">
    <property type="entry name" value="SGSH_C"/>
    <property type="match status" value="1"/>
</dbReference>
<organism evidence="4 5">
    <name type="scientific">Catenovulum adriaticum</name>
    <dbReference type="NCBI Taxonomy" id="2984846"/>
    <lineage>
        <taxon>Bacteria</taxon>
        <taxon>Pseudomonadati</taxon>
        <taxon>Pseudomonadota</taxon>
        <taxon>Gammaproteobacteria</taxon>
        <taxon>Alteromonadales</taxon>
        <taxon>Alteromonadaceae</taxon>
        <taxon>Catenovulum</taxon>
    </lineage>
</organism>
<protein>
    <submittedName>
        <fullName evidence="4">Sulfatase-like hydrolase/transferase</fullName>
    </submittedName>
</protein>
<sequence length="121" mass="13513">MPHDTRIDDPEKIVLVSVTSVHGYNIAHNGMWHKGNSFWLLNQMPKGTKNVPGDQRPNMYDNSIKVPTIVRWPNVIPANTENASTVSNLDWLPTLVELAKGKTSSNNIVRGKKYSTCAIKC</sequence>
<evidence type="ECO:0000313" key="5">
    <source>
        <dbReference type="Proteomes" id="UP001163726"/>
    </source>
</evidence>
<evidence type="ECO:0000259" key="3">
    <source>
        <dbReference type="Pfam" id="PF16347"/>
    </source>
</evidence>
<reference evidence="4" key="1">
    <citation type="submission" date="2022-10" db="EMBL/GenBank/DDBJ databases">
        <title>Catenovulum adriacola sp. nov. isolated in the Harbour of Susak.</title>
        <authorList>
            <person name="Schoch T."/>
            <person name="Reich S.J."/>
            <person name="Stoeferle S."/>
            <person name="Flaiz M."/>
            <person name="Kazda M."/>
            <person name="Riedel C.U."/>
            <person name="Duerre P."/>
        </authorList>
    </citation>
    <scope>NUCLEOTIDE SEQUENCE</scope>
    <source>
        <strain evidence="4">TS8</strain>
        <plasmid evidence="4">pCadTS8_1</plasmid>
    </source>
</reference>
<dbReference type="EMBL" id="CP109966">
    <property type="protein sequence ID" value="WAJ71927.1"/>
    <property type="molecule type" value="Genomic_DNA"/>
</dbReference>
<dbReference type="InterPro" id="IPR017850">
    <property type="entry name" value="Alkaline_phosphatase_core_sf"/>
</dbReference>
<dbReference type="PANTHER" id="PTHR42693:SF53">
    <property type="entry name" value="ENDO-4-O-SULFATASE"/>
    <property type="match status" value="1"/>
</dbReference>
<evidence type="ECO:0000313" key="4">
    <source>
        <dbReference type="EMBL" id="WAJ71927.1"/>
    </source>
</evidence>
<feature type="domain" description="N-sulphoglucosamine sulphohydrolase C-terminal" evidence="3">
    <location>
        <begin position="58"/>
        <end position="103"/>
    </location>
</feature>
<accession>A0ABY7ARN6</accession>
<dbReference type="InterPro" id="IPR032506">
    <property type="entry name" value="SGSH_C"/>
</dbReference>
<dbReference type="SUPFAM" id="SSF53649">
    <property type="entry name" value="Alkaline phosphatase-like"/>
    <property type="match status" value="1"/>
</dbReference>
<dbReference type="RefSeq" id="WP_268076647.1">
    <property type="nucleotide sequence ID" value="NZ_CP109966.1"/>
</dbReference>
<keyword evidence="5" id="KW-1185">Reference proteome</keyword>
<dbReference type="Gene3D" id="3.40.720.10">
    <property type="entry name" value="Alkaline Phosphatase, subunit A"/>
    <property type="match status" value="1"/>
</dbReference>
<geneLocation type="plasmid" evidence="4 5">
    <name>pCadTS8_1</name>
</geneLocation>
<gene>
    <name evidence="4" type="ORF">OLW01_14470</name>
</gene>
<evidence type="ECO:0000256" key="1">
    <source>
        <dbReference type="ARBA" id="ARBA00008779"/>
    </source>
</evidence>
<evidence type="ECO:0000256" key="2">
    <source>
        <dbReference type="ARBA" id="ARBA00022801"/>
    </source>
</evidence>
<dbReference type="Proteomes" id="UP001163726">
    <property type="component" value="Plasmid pCadTS8_1"/>
</dbReference>
<keyword evidence="4" id="KW-0614">Plasmid</keyword>
<name>A0ABY7ARN6_9ALTE</name>